<feature type="domain" description="Integrase catalytic" evidence="2">
    <location>
        <begin position="50"/>
        <end position="211"/>
    </location>
</feature>
<dbReference type="InterPro" id="IPR050951">
    <property type="entry name" value="Retrovirus_Pol_polyprotein"/>
</dbReference>
<comment type="caution">
    <text evidence="3">The sequence shown here is derived from an EMBL/GenBank/DDBJ whole genome shotgun (WGS) entry which is preliminary data.</text>
</comment>
<feature type="region of interest" description="Disordered" evidence="1">
    <location>
        <begin position="293"/>
        <end position="330"/>
    </location>
</feature>
<feature type="compositionally biased region" description="Basic and acidic residues" evidence="1">
    <location>
        <begin position="307"/>
        <end position="320"/>
    </location>
</feature>
<dbReference type="GO" id="GO:0003676">
    <property type="term" value="F:nucleic acid binding"/>
    <property type="evidence" value="ECO:0007669"/>
    <property type="project" value="InterPro"/>
</dbReference>
<dbReference type="OrthoDB" id="1903608at2759"/>
<dbReference type="GO" id="GO:0015074">
    <property type="term" value="P:DNA integration"/>
    <property type="evidence" value="ECO:0007669"/>
    <property type="project" value="InterPro"/>
</dbReference>
<dbReference type="AlphaFoldDB" id="A0A371IFN0"/>
<keyword evidence="4" id="KW-1185">Reference proteome</keyword>
<evidence type="ECO:0000256" key="1">
    <source>
        <dbReference type="SAM" id="MobiDB-lite"/>
    </source>
</evidence>
<reference evidence="3" key="1">
    <citation type="submission" date="2018-05" db="EMBL/GenBank/DDBJ databases">
        <title>Draft genome of Mucuna pruriens seed.</title>
        <authorList>
            <person name="Nnadi N.E."/>
            <person name="Vos R."/>
            <person name="Hasami M.H."/>
            <person name="Devisetty U.K."/>
            <person name="Aguiy J.C."/>
        </authorList>
    </citation>
    <scope>NUCLEOTIDE SEQUENCE [LARGE SCALE GENOMIC DNA]</scope>
    <source>
        <strain evidence="3">JCA_2017</strain>
    </source>
</reference>
<evidence type="ECO:0000259" key="2">
    <source>
        <dbReference type="PROSITE" id="PS50994"/>
    </source>
</evidence>
<dbReference type="Pfam" id="PF00665">
    <property type="entry name" value="rve"/>
    <property type="match status" value="1"/>
</dbReference>
<dbReference type="SUPFAM" id="SSF53098">
    <property type="entry name" value="Ribonuclease H-like"/>
    <property type="match status" value="1"/>
</dbReference>
<organism evidence="3 4">
    <name type="scientific">Mucuna pruriens</name>
    <name type="common">Velvet bean</name>
    <name type="synonym">Dolichos pruriens</name>
    <dbReference type="NCBI Taxonomy" id="157652"/>
    <lineage>
        <taxon>Eukaryota</taxon>
        <taxon>Viridiplantae</taxon>
        <taxon>Streptophyta</taxon>
        <taxon>Embryophyta</taxon>
        <taxon>Tracheophyta</taxon>
        <taxon>Spermatophyta</taxon>
        <taxon>Magnoliopsida</taxon>
        <taxon>eudicotyledons</taxon>
        <taxon>Gunneridae</taxon>
        <taxon>Pentapetalae</taxon>
        <taxon>rosids</taxon>
        <taxon>fabids</taxon>
        <taxon>Fabales</taxon>
        <taxon>Fabaceae</taxon>
        <taxon>Papilionoideae</taxon>
        <taxon>50 kb inversion clade</taxon>
        <taxon>NPAAA clade</taxon>
        <taxon>indigoferoid/millettioid clade</taxon>
        <taxon>Phaseoleae</taxon>
        <taxon>Mucuna</taxon>
    </lineage>
</organism>
<feature type="non-terminal residue" evidence="3">
    <location>
        <position position="1"/>
    </location>
</feature>
<protein>
    <submittedName>
        <fullName evidence="3">Tf2-9</fullName>
    </submittedName>
</protein>
<accession>A0A371IFN0</accession>
<evidence type="ECO:0000313" key="3">
    <source>
        <dbReference type="EMBL" id="RDY13818.1"/>
    </source>
</evidence>
<dbReference type="InterPro" id="IPR001584">
    <property type="entry name" value="Integrase_cat-core"/>
</dbReference>
<dbReference type="InterPro" id="IPR012337">
    <property type="entry name" value="RNaseH-like_sf"/>
</dbReference>
<gene>
    <name evidence="3" type="primary">Tf2-9</name>
    <name evidence="3" type="ORF">CR513_01212</name>
</gene>
<dbReference type="PANTHER" id="PTHR37984:SF5">
    <property type="entry name" value="PROTEIN NYNRIN-LIKE"/>
    <property type="match status" value="1"/>
</dbReference>
<dbReference type="PANTHER" id="PTHR37984">
    <property type="entry name" value="PROTEIN CBG26694"/>
    <property type="match status" value="1"/>
</dbReference>
<name>A0A371IFN0_MUCPR</name>
<dbReference type="EMBL" id="QJKJ01000192">
    <property type="protein sequence ID" value="RDY13818.1"/>
    <property type="molecule type" value="Genomic_DNA"/>
</dbReference>
<dbReference type="PROSITE" id="PS50994">
    <property type="entry name" value="INTEGRASE"/>
    <property type="match status" value="1"/>
</dbReference>
<dbReference type="Gene3D" id="3.30.420.10">
    <property type="entry name" value="Ribonuclease H-like superfamily/Ribonuclease H"/>
    <property type="match status" value="1"/>
</dbReference>
<sequence>MGGRALTSKIARVGYYKPTLKGDCVEYVKKCDKCQRFTEVSNAPPEQLHSITSPWPFHKWGVNILGPFPPTLGQVKYLIVVMNYFTKWIEIELVVTIAAKRIKRFYWKKIICCFGLSGKIVLNNGTQFASQATANFCTQLGIKQRFTSVKHPQMNGQAEDANKVILRGLHRRLEEAKGRWAEELPQVLWSYHTTLHSSTNETPFRLTFGTEAVIPVEIGEPSPQTTLFRPAENEDEIRVNLDLLQEAREVAQIKEYAAKARATKRQRRKLVPKRFLPFDLVLRKVTRTTDNNKLTPIWEGPFRSKRSLPDTKKTGEDSRRGPLQAPKDLRGWLKRSLLSTKRSERMVEEVPSRHQKT</sequence>
<proteinExistence type="predicted"/>
<dbReference type="InterPro" id="IPR036397">
    <property type="entry name" value="RNaseH_sf"/>
</dbReference>
<dbReference type="Proteomes" id="UP000257109">
    <property type="component" value="Unassembled WGS sequence"/>
</dbReference>
<evidence type="ECO:0000313" key="4">
    <source>
        <dbReference type="Proteomes" id="UP000257109"/>
    </source>
</evidence>